<keyword evidence="5" id="KW-0032">Aminotransferase</keyword>
<dbReference type="EMBL" id="BBVC01000062">
    <property type="protein sequence ID" value="GAO98480.1"/>
    <property type="molecule type" value="Genomic_DNA"/>
</dbReference>
<dbReference type="Proteomes" id="UP000036771">
    <property type="component" value="Unassembled WGS sequence"/>
</dbReference>
<proteinExistence type="inferred from homology"/>
<evidence type="ECO:0000313" key="6">
    <source>
        <dbReference type="Proteomes" id="UP000036771"/>
    </source>
</evidence>
<organism evidence="5 6">
    <name type="scientific">Caedimonas varicaedens</name>
    <dbReference type="NCBI Taxonomy" id="1629334"/>
    <lineage>
        <taxon>Bacteria</taxon>
        <taxon>Pseudomonadati</taxon>
        <taxon>Pseudomonadota</taxon>
        <taxon>Alphaproteobacteria</taxon>
        <taxon>Holosporales</taxon>
        <taxon>Caedimonadaceae</taxon>
        <taxon>Caedimonas</taxon>
    </lineage>
</organism>
<keyword evidence="3 4" id="KW-0663">Pyridoxal phosphate</keyword>
<feature type="modified residue" description="N6-(pyridoxal phosphate)lysine" evidence="3">
    <location>
        <position position="196"/>
    </location>
</feature>
<dbReference type="AlphaFoldDB" id="A0A0K8MD72"/>
<evidence type="ECO:0000313" key="5">
    <source>
        <dbReference type="EMBL" id="GAO98480.1"/>
    </source>
</evidence>
<comment type="similarity">
    <text evidence="1 4">Belongs to the DegT/DnrJ/EryC1 family.</text>
</comment>
<dbReference type="PIRSF" id="PIRSF000390">
    <property type="entry name" value="PLP_StrS"/>
    <property type="match status" value="1"/>
</dbReference>
<feature type="active site" description="Proton acceptor" evidence="2">
    <location>
        <position position="196"/>
    </location>
</feature>
<evidence type="ECO:0000256" key="4">
    <source>
        <dbReference type="RuleBase" id="RU004508"/>
    </source>
</evidence>
<dbReference type="Gene3D" id="3.40.640.10">
    <property type="entry name" value="Type I PLP-dependent aspartate aminotransferase-like (Major domain)"/>
    <property type="match status" value="1"/>
</dbReference>
<dbReference type="PANTHER" id="PTHR30244">
    <property type="entry name" value="TRANSAMINASE"/>
    <property type="match status" value="1"/>
</dbReference>
<dbReference type="SUPFAM" id="SSF53383">
    <property type="entry name" value="PLP-dependent transferases"/>
    <property type="match status" value="1"/>
</dbReference>
<reference evidence="5 6" key="1">
    <citation type="submission" date="2015-03" db="EMBL/GenBank/DDBJ databases">
        <title>Caedibacter varicaedens, whole genome shotgun sequence.</title>
        <authorList>
            <person name="Suzuki H."/>
            <person name="Dapper A.L."/>
            <person name="Gibson A.K."/>
            <person name="Jackson C."/>
            <person name="Lee H."/>
            <person name="Pejaver V.R."/>
            <person name="Doak T."/>
            <person name="Lynch M."/>
        </authorList>
    </citation>
    <scope>NUCLEOTIDE SEQUENCE [LARGE SCALE GENOMIC DNA]</scope>
</reference>
<gene>
    <name evidence="5" type="primary">arnB</name>
    <name evidence="5" type="ORF">Cva_01141</name>
</gene>
<dbReference type="InterPro" id="IPR015424">
    <property type="entry name" value="PyrdxlP-dep_Trfase"/>
</dbReference>
<dbReference type="PANTHER" id="PTHR30244:SF34">
    <property type="entry name" value="DTDP-4-AMINO-4,6-DIDEOXYGALACTOSE TRANSAMINASE"/>
    <property type="match status" value="1"/>
</dbReference>
<dbReference type="InterPro" id="IPR000653">
    <property type="entry name" value="DegT/StrS_aminotransferase"/>
</dbReference>
<evidence type="ECO:0000256" key="3">
    <source>
        <dbReference type="PIRSR" id="PIRSR000390-2"/>
    </source>
</evidence>
<accession>A0A0K8MD72</accession>
<keyword evidence="6" id="KW-1185">Reference proteome</keyword>
<sequence>MTQALLKETSQMIENDFLPFARPWISEEAIAEVVDCLRSGWVTTGPRVQKLEEMLASYCKTPHALTVSSATAGLFLALKSLNLQPDDEVITTPMTFVCTANVIVQAGGKPIFADIDEKTYNISIAEIEKAITSRTRAIIPVHFDGLPVDLDPLYVLAQKHNLRVIEDAAHAIGASYKRRSIGSFGDTQVFSFHPNKNMTTGEGGCVTTQDENMARSIVLNRFHGIDRVAWNRYGKSGSQHYDVVEPGYKFNMMDIQAALGIHQLKSLDAFIERRTELAKRYDEALEGWDQIFLPQRPCYDHKHAWHQFAIRINPEKAKMSRDDFIEEMKKHNIGAGLQFSAVHLYEFYKKTYGYKEGDFPVSEKVGQTIVSLPLFPSMSENDQERVIRTMQKIFGRS</sequence>
<keyword evidence="5" id="KW-0808">Transferase</keyword>
<dbReference type="InterPro" id="IPR015422">
    <property type="entry name" value="PyrdxlP-dep_Trfase_small"/>
</dbReference>
<evidence type="ECO:0000256" key="1">
    <source>
        <dbReference type="ARBA" id="ARBA00037999"/>
    </source>
</evidence>
<dbReference type="Pfam" id="PF01041">
    <property type="entry name" value="DegT_DnrJ_EryC1"/>
    <property type="match status" value="1"/>
</dbReference>
<dbReference type="GO" id="GO:0008483">
    <property type="term" value="F:transaminase activity"/>
    <property type="evidence" value="ECO:0007669"/>
    <property type="project" value="UniProtKB-KW"/>
</dbReference>
<dbReference type="GO" id="GO:0030170">
    <property type="term" value="F:pyridoxal phosphate binding"/>
    <property type="evidence" value="ECO:0007669"/>
    <property type="project" value="TreeGrafter"/>
</dbReference>
<comment type="caution">
    <text evidence="5">The sequence shown here is derived from an EMBL/GenBank/DDBJ whole genome shotgun (WGS) entry which is preliminary data.</text>
</comment>
<dbReference type="Gene3D" id="3.90.1150.10">
    <property type="entry name" value="Aspartate Aminotransferase, domain 1"/>
    <property type="match status" value="1"/>
</dbReference>
<name>A0A0K8MD72_9PROT</name>
<dbReference type="GO" id="GO:0000271">
    <property type="term" value="P:polysaccharide biosynthetic process"/>
    <property type="evidence" value="ECO:0007669"/>
    <property type="project" value="TreeGrafter"/>
</dbReference>
<evidence type="ECO:0000256" key="2">
    <source>
        <dbReference type="PIRSR" id="PIRSR000390-1"/>
    </source>
</evidence>
<protein>
    <submittedName>
        <fullName evidence="5">UDP-4-amino-4-deoxy-L-arabinose--oxoglutarate aminotransferase</fullName>
    </submittedName>
</protein>
<dbReference type="InterPro" id="IPR015421">
    <property type="entry name" value="PyrdxlP-dep_Trfase_major"/>
</dbReference>
<dbReference type="CDD" id="cd00616">
    <property type="entry name" value="AHBA_syn"/>
    <property type="match status" value="1"/>
</dbReference>
<dbReference type="STRING" id="1629334.Cva_01141"/>